<evidence type="ECO:0000313" key="2">
    <source>
        <dbReference type="Proteomes" id="UP000105007"/>
    </source>
</evidence>
<dbReference type="RefSeq" id="YP_009162397.1">
    <property type="nucleotide sequence ID" value="NC_027707.1"/>
</dbReference>
<proteinExistence type="predicted"/>
<dbReference type="GeneID" id="25392192"/>
<reference evidence="1 2" key="1">
    <citation type="journal article" date="2015" name="J. Virol.">
        <title>Salmon gill poxvirus, the deepest representative of the Chordopoxvirinae.</title>
        <authorList>
            <person name="Gjessing M.C."/>
            <person name="Yutin N."/>
            <person name="Tengs T."/>
            <person name="Senkevich T."/>
            <person name="Koonin E.V."/>
            <person name="Ronning H.P."/>
            <person name="Alarson M."/>
            <person name="Ylving S."/>
            <person name="Lie K.-I."/>
            <person name="Saure B."/>
            <person name="Tran L."/>
            <person name="Moss B."/>
            <person name="Dale O.B."/>
        </authorList>
    </citation>
    <scope>NUCLEOTIDE SEQUENCE [LARGE SCALE GENOMIC DNA]</scope>
    <source>
        <strain evidence="1">2012-04-F277-L3G</strain>
    </source>
</reference>
<evidence type="ECO:0000313" key="1">
    <source>
        <dbReference type="EMBL" id="AKR04149.1"/>
    </source>
</evidence>
<protein>
    <submittedName>
        <fullName evidence="1">Uncharacterized protein</fullName>
    </submittedName>
</protein>
<gene>
    <name evidence="1" type="ORF">SGPV025</name>
</gene>
<dbReference type="Proteomes" id="UP000105007">
    <property type="component" value="Segment"/>
</dbReference>
<dbReference type="EMBL" id="KT159937">
    <property type="protein sequence ID" value="AKR04149.1"/>
    <property type="molecule type" value="Genomic_DNA"/>
</dbReference>
<sequence length="202" mass="23268">MSVRYLNINPFMLNMSGYTLICPTKLNKSEILLSSVLQYYSDPLSESKNSNLILKQFPVTDVYIVYMLMNNAPGAIKELIVFSNTNKIKKICLPMSPLMRDYWDMIENEFKNIPDHDIIICYTNDDVQFVRDRLVKQHNMFPGIDHELLVPTEYNPQTPVSVITDSKIVLDDFINPEALLTVSTLTDTDLEIIKLLKNNNTK</sequence>
<organism evidence="1 2">
    <name type="scientific">Salmon gill poxvirus</name>
    <dbReference type="NCBI Taxonomy" id="1680908"/>
    <lineage>
        <taxon>Viruses</taxon>
        <taxon>Varidnaviria</taxon>
        <taxon>Bamfordvirae</taxon>
        <taxon>Nucleocytoviricota</taxon>
        <taxon>Pokkesviricetes</taxon>
        <taxon>Chitovirales</taxon>
        <taxon>Poxviridae</taxon>
        <taxon>Chordopoxvirinae</taxon>
        <taxon>Salmonpoxvirus</taxon>
        <taxon>Salmonpoxvirus gillpox</taxon>
        <taxon>Salmon gillpox virus</taxon>
    </lineage>
</organism>
<dbReference type="KEGG" id="vg:25392192"/>
<accession>A0A0H4YFE8</accession>
<keyword evidence="2" id="KW-1185">Reference proteome</keyword>
<name>A0A0H4YFE8_9POXV</name>